<evidence type="ECO:0000313" key="2">
    <source>
        <dbReference type="Proteomes" id="UP000273158"/>
    </source>
</evidence>
<organism evidence="1 2">
    <name type="scientific">Microbacterium telephonicum</name>
    <dbReference type="NCBI Taxonomy" id="1714841"/>
    <lineage>
        <taxon>Bacteria</taxon>
        <taxon>Bacillati</taxon>
        <taxon>Actinomycetota</taxon>
        <taxon>Actinomycetes</taxon>
        <taxon>Micrococcales</taxon>
        <taxon>Microbacteriaceae</taxon>
        <taxon>Microbacterium</taxon>
    </lineage>
</organism>
<gene>
    <name evidence="1" type="ORF">C7474_1505</name>
</gene>
<name>A0A498C8W9_9MICO</name>
<proteinExistence type="predicted"/>
<sequence>MMHMNTTGIAPRIAAIGVCAGTISFGAAPVTSALV</sequence>
<keyword evidence="2" id="KW-1185">Reference proteome</keyword>
<evidence type="ECO:0000313" key="1">
    <source>
        <dbReference type="EMBL" id="RLK49360.1"/>
    </source>
</evidence>
<comment type="caution">
    <text evidence="1">The sequence shown here is derived from an EMBL/GenBank/DDBJ whole genome shotgun (WGS) entry which is preliminary data.</text>
</comment>
<accession>A0A498C8W9</accession>
<dbReference type="EMBL" id="RCDB01000002">
    <property type="protein sequence ID" value="RLK49360.1"/>
    <property type="molecule type" value="Genomic_DNA"/>
</dbReference>
<dbReference type="Proteomes" id="UP000273158">
    <property type="component" value="Unassembled WGS sequence"/>
</dbReference>
<protein>
    <submittedName>
        <fullName evidence="1">Uncharacterized protein</fullName>
    </submittedName>
</protein>
<reference evidence="1 2" key="1">
    <citation type="journal article" date="2015" name="Stand. Genomic Sci.">
        <title>Genomic Encyclopedia of Bacterial and Archaeal Type Strains, Phase III: the genomes of soil and plant-associated and newly described type strains.</title>
        <authorList>
            <person name="Whitman W.B."/>
            <person name="Woyke T."/>
            <person name="Klenk H.P."/>
            <person name="Zhou Y."/>
            <person name="Lilburn T.G."/>
            <person name="Beck B.J."/>
            <person name="De Vos P."/>
            <person name="Vandamme P."/>
            <person name="Eisen J.A."/>
            <person name="Garrity G."/>
            <person name="Hugenholtz P."/>
            <person name="Kyrpides N.C."/>
        </authorList>
    </citation>
    <scope>NUCLEOTIDE SEQUENCE [LARGE SCALE GENOMIC DNA]</scope>
    <source>
        <strain evidence="1 2">S2T63</strain>
    </source>
</reference>
<dbReference type="AlphaFoldDB" id="A0A498C8W9"/>